<accession>J3PKP1</accession>
<dbReference type="EnsemblFungi" id="EJT68316">
    <property type="protein sequence ID" value="EJT68316"/>
    <property type="gene ID" value="GGTG_14104"/>
</dbReference>
<evidence type="ECO:0000313" key="4">
    <source>
        <dbReference type="Proteomes" id="UP000006039"/>
    </source>
</evidence>
<reference evidence="4" key="1">
    <citation type="submission" date="2010-07" db="EMBL/GenBank/DDBJ databases">
        <title>The genome sequence of Gaeumannomyces graminis var. tritici strain R3-111a-1.</title>
        <authorList>
            <consortium name="The Broad Institute Genome Sequencing Platform"/>
            <person name="Ma L.-J."/>
            <person name="Dead R."/>
            <person name="Young S."/>
            <person name="Zeng Q."/>
            <person name="Koehrsen M."/>
            <person name="Alvarado L."/>
            <person name="Berlin A."/>
            <person name="Chapman S.B."/>
            <person name="Chen Z."/>
            <person name="Freedman E."/>
            <person name="Gellesch M."/>
            <person name="Goldberg J."/>
            <person name="Griggs A."/>
            <person name="Gujja S."/>
            <person name="Heilman E.R."/>
            <person name="Heiman D."/>
            <person name="Hepburn T."/>
            <person name="Howarth C."/>
            <person name="Jen D."/>
            <person name="Larson L."/>
            <person name="Mehta T."/>
            <person name="Neiman D."/>
            <person name="Pearson M."/>
            <person name="Roberts A."/>
            <person name="Saif S."/>
            <person name="Shea T."/>
            <person name="Shenoy N."/>
            <person name="Sisk P."/>
            <person name="Stolte C."/>
            <person name="Sykes S."/>
            <person name="Walk T."/>
            <person name="White J."/>
            <person name="Yandava C."/>
            <person name="Haas B."/>
            <person name="Nusbaum C."/>
            <person name="Birren B."/>
        </authorList>
    </citation>
    <scope>NUCLEOTIDE SEQUENCE [LARGE SCALE GENOMIC DNA]</scope>
    <source>
        <strain evidence="4">R3-111a-1</strain>
    </source>
</reference>
<dbReference type="OrthoDB" id="5233438at2759"/>
<keyword evidence="4" id="KW-1185">Reference proteome</keyword>
<dbReference type="EMBL" id="GL385532">
    <property type="protein sequence ID" value="EJT68316.1"/>
    <property type="molecule type" value="Genomic_DNA"/>
</dbReference>
<sequence length="143" mass="16483">MPDSYSNSIPLQSQNESEDFDWDVTPLQARKRRLGAATETDPPPPKRVRLTALPLERMQLTKAHKVWLAALVHNLGNEATLRTYLYHPEPKAPPGQSTSSFRDYVQPHHDPQAYVSKWLKLHCMSSSQEHHFTRKHSRFSCII</sequence>
<organism evidence="2">
    <name type="scientific">Gaeumannomyces tritici (strain R3-111a-1)</name>
    <name type="common">Wheat and barley take-all root rot fungus</name>
    <name type="synonym">Gaeumannomyces graminis var. tritici</name>
    <dbReference type="NCBI Taxonomy" id="644352"/>
    <lineage>
        <taxon>Eukaryota</taxon>
        <taxon>Fungi</taxon>
        <taxon>Dikarya</taxon>
        <taxon>Ascomycota</taxon>
        <taxon>Pezizomycotina</taxon>
        <taxon>Sordariomycetes</taxon>
        <taxon>Sordariomycetidae</taxon>
        <taxon>Magnaporthales</taxon>
        <taxon>Magnaporthaceae</taxon>
        <taxon>Gaeumannomyces</taxon>
    </lineage>
</organism>
<feature type="compositionally biased region" description="Polar residues" evidence="1">
    <location>
        <begin position="1"/>
        <end position="15"/>
    </location>
</feature>
<proteinExistence type="predicted"/>
<gene>
    <name evidence="3" type="primary">20354562</name>
    <name evidence="2" type="ORF">GGTG_14104</name>
</gene>
<protein>
    <submittedName>
        <fullName evidence="2 3">Uncharacterized protein</fullName>
    </submittedName>
</protein>
<reference evidence="3" key="4">
    <citation type="journal article" date="2015" name="G3 (Bethesda)">
        <title>Genome sequences of three phytopathogenic species of the Magnaporthaceae family of fungi.</title>
        <authorList>
            <person name="Okagaki L.H."/>
            <person name="Nunes C.C."/>
            <person name="Sailsbery J."/>
            <person name="Clay B."/>
            <person name="Brown D."/>
            <person name="John T."/>
            <person name="Oh Y."/>
            <person name="Young N."/>
            <person name="Fitzgerald M."/>
            <person name="Haas B.J."/>
            <person name="Zeng Q."/>
            <person name="Young S."/>
            <person name="Adiconis X."/>
            <person name="Fan L."/>
            <person name="Levin J.Z."/>
            <person name="Mitchell T.K."/>
            <person name="Okubara P.A."/>
            <person name="Farman M.L."/>
            <person name="Kohn L.M."/>
            <person name="Birren B."/>
            <person name="Ma L.-J."/>
            <person name="Dean R.A."/>
        </authorList>
    </citation>
    <scope>NUCLEOTIDE SEQUENCE</scope>
    <source>
        <strain evidence="3">R3-111a-1</strain>
    </source>
</reference>
<dbReference type="Proteomes" id="UP000006039">
    <property type="component" value="Unassembled WGS sequence"/>
</dbReference>
<reference evidence="2" key="2">
    <citation type="submission" date="2010-07" db="EMBL/GenBank/DDBJ databases">
        <authorList>
            <consortium name="The Broad Institute Genome Sequencing Platform"/>
            <consortium name="Broad Institute Genome Sequencing Center for Infectious Disease"/>
            <person name="Ma L.-J."/>
            <person name="Dead R."/>
            <person name="Young S."/>
            <person name="Zeng Q."/>
            <person name="Koehrsen M."/>
            <person name="Alvarado L."/>
            <person name="Berlin A."/>
            <person name="Chapman S.B."/>
            <person name="Chen Z."/>
            <person name="Freedman E."/>
            <person name="Gellesch M."/>
            <person name="Goldberg J."/>
            <person name="Griggs A."/>
            <person name="Gujja S."/>
            <person name="Heilman E.R."/>
            <person name="Heiman D."/>
            <person name="Hepburn T."/>
            <person name="Howarth C."/>
            <person name="Jen D."/>
            <person name="Larson L."/>
            <person name="Mehta T."/>
            <person name="Neiman D."/>
            <person name="Pearson M."/>
            <person name="Roberts A."/>
            <person name="Saif S."/>
            <person name="Shea T."/>
            <person name="Shenoy N."/>
            <person name="Sisk P."/>
            <person name="Stolte C."/>
            <person name="Sykes S."/>
            <person name="Walk T."/>
            <person name="White J."/>
            <person name="Yandava C."/>
            <person name="Haas B."/>
            <person name="Nusbaum C."/>
            <person name="Birren B."/>
        </authorList>
    </citation>
    <scope>NUCLEOTIDE SEQUENCE</scope>
    <source>
        <strain evidence="2">R3-111a-1</strain>
    </source>
</reference>
<evidence type="ECO:0000256" key="1">
    <source>
        <dbReference type="SAM" id="MobiDB-lite"/>
    </source>
</evidence>
<evidence type="ECO:0000313" key="2">
    <source>
        <dbReference type="EMBL" id="EJT68316.1"/>
    </source>
</evidence>
<dbReference type="AlphaFoldDB" id="J3PKP1"/>
<evidence type="ECO:0000313" key="3">
    <source>
        <dbReference type="EnsemblFungi" id="EJT68316"/>
    </source>
</evidence>
<dbReference type="GeneID" id="20354562"/>
<dbReference type="RefSeq" id="XP_009230295.1">
    <property type="nucleotide sequence ID" value="XM_009232031.1"/>
</dbReference>
<dbReference type="HOGENOM" id="CLU_1806283_0_0_1"/>
<feature type="region of interest" description="Disordered" evidence="1">
    <location>
        <begin position="1"/>
        <end position="48"/>
    </location>
</feature>
<reference evidence="3" key="5">
    <citation type="submission" date="2018-04" db="UniProtKB">
        <authorList>
            <consortium name="EnsemblFungi"/>
        </authorList>
    </citation>
    <scope>IDENTIFICATION</scope>
    <source>
        <strain evidence="3">R3-111a-1</strain>
    </source>
</reference>
<dbReference type="VEuPathDB" id="FungiDB:GGTG_14104"/>
<reference evidence="2" key="3">
    <citation type="submission" date="2010-09" db="EMBL/GenBank/DDBJ databases">
        <title>Annotation of Gaeumannomyces graminis var. tritici R3-111a-1.</title>
        <authorList>
            <consortium name="The Broad Institute Genome Sequencing Platform"/>
            <person name="Ma L.-J."/>
            <person name="Dead R."/>
            <person name="Young S.K."/>
            <person name="Zeng Q."/>
            <person name="Gargeya S."/>
            <person name="Fitzgerald M."/>
            <person name="Haas B."/>
            <person name="Abouelleil A."/>
            <person name="Alvarado L."/>
            <person name="Arachchi H.M."/>
            <person name="Berlin A."/>
            <person name="Brown A."/>
            <person name="Chapman S.B."/>
            <person name="Chen Z."/>
            <person name="Dunbar C."/>
            <person name="Freedman E."/>
            <person name="Gearin G."/>
            <person name="Gellesch M."/>
            <person name="Goldberg J."/>
            <person name="Griggs A."/>
            <person name="Gujja S."/>
            <person name="Heiman D."/>
            <person name="Howarth C."/>
            <person name="Larson L."/>
            <person name="Lui A."/>
            <person name="MacDonald P.J.P."/>
            <person name="Mehta T."/>
            <person name="Montmayeur A."/>
            <person name="Murphy C."/>
            <person name="Neiman D."/>
            <person name="Pearson M."/>
            <person name="Priest M."/>
            <person name="Roberts A."/>
            <person name="Saif S."/>
            <person name="Shea T."/>
            <person name="Shenoy N."/>
            <person name="Sisk P."/>
            <person name="Stolte C."/>
            <person name="Sykes S."/>
            <person name="Yandava C."/>
            <person name="Wortman J."/>
            <person name="Nusbaum C."/>
            <person name="Birren B."/>
        </authorList>
    </citation>
    <scope>NUCLEOTIDE SEQUENCE</scope>
    <source>
        <strain evidence="2">R3-111a-1</strain>
    </source>
</reference>
<name>J3PKP1_GAET3</name>